<dbReference type="RefSeq" id="WP_137329805.1">
    <property type="nucleotide sequence ID" value="NZ_CP040058.1"/>
</dbReference>
<evidence type="ECO:0000256" key="5">
    <source>
        <dbReference type="ARBA" id="ARBA00022741"/>
    </source>
</evidence>
<dbReference type="Pfam" id="PF00005">
    <property type="entry name" value="ABC_tran"/>
    <property type="match status" value="1"/>
</dbReference>
<dbReference type="InterPro" id="IPR015854">
    <property type="entry name" value="ABC_transpr_LolD-like"/>
</dbReference>
<dbReference type="FunFam" id="3.40.50.300:FF:000056">
    <property type="entry name" value="Cell division ATP-binding protein FtsE"/>
    <property type="match status" value="1"/>
</dbReference>
<evidence type="ECO:0000256" key="6">
    <source>
        <dbReference type="ARBA" id="ARBA00022840"/>
    </source>
</evidence>
<comment type="subcellular location">
    <subcellularLocation>
        <location evidence="9">Cell membrane</location>
        <topology evidence="9">Peripheral membrane protein</topology>
        <orientation evidence="9">Cytoplasmic side</orientation>
    </subcellularLocation>
</comment>
<dbReference type="PROSITE" id="PS00211">
    <property type="entry name" value="ABC_TRANSPORTER_1"/>
    <property type="match status" value="1"/>
</dbReference>
<dbReference type="AlphaFoldDB" id="A0A4P8IKK9"/>
<evidence type="ECO:0000256" key="8">
    <source>
        <dbReference type="ARBA" id="ARBA00023306"/>
    </source>
</evidence>
<dbReference type="GO" id="GO:0051301">
    <property type="term" value="P:cell division"/>
    <property type="evidence" value="ECO:0007669"/>
    <property type="project" value="UniProtKB-UniRule"/>
</dbReference>
<evidence type="ECO:0000313" key="12">
    <source>
        <dbReference type="Proteomes" id="UP000298653"/>
    </source>
</evidence>
<dbReference type="KEGG" id="arf:AR1Y2_3149"/>
<organism evidence="11 12">
    <name type="scientific">Anaerostipes rhamnosivorans</name>
    <dbReference type="NCBI Taxonomy" id="1229621"/>
    <lineage>
        <taxon>Bacteria</taxon>
        <taxon>Bacillati</taxon>
        <taxon>Bacillota</taxon>
        <taxon>Clostridia</taxon>
        <taxon>Lachnospirales</taxon>
        <taxon>Lachnospiraceae</taxon>
        <taxon>Anaerostipes</taxon>
    </lineage>
</organism>
<dbReference type="NCBIfam" id="TIGR02673">
    <property type="entry name" value="FtsE"/>
    <property type="match status" value="1"/>
</dbReference>
<dbReference type="GO" id="GO:0022857">
    <property type="term" value="F:transmembrane transporter activity"/>
    <property type="evidence" value="ECO:0007669"/>
    <property type="project" value="TreeGrafter"/>
</dbReference>
<dbReference type="OrthoDB" id="9802264at2"/>
<proteinExistence type="inferred from homology"/>
<evidence type="ECO:0000313" key="11">
    <source>
        <dbReference type="EMBL" id="QCP36603.1"/>
    </source>
</evidence>
<evidence type="ECO:0000256" key="3">
    <source>
        <dbReference type="ARBA" id="ARBA00022475"/>
    </source>
</evidence>
<evidence type="ECO:0000256" key="4">
    <source>
        <dbReference type="ARBA" id="ARBA00022618"/>
    </source>
</evidence>
<keyword evidence="12" id="KW-1185">Reference proteome</keyword>
<keyword evidence="5 9" id="KW-0547">Nucleotide-binding</keyword>
<comment type="function">
    <text evidence="9">Part of the ABC transporter FtsEX involved in cellular division.</text>
</comment>
<dbReference type="PANTHER" id="PTHR24220">
    <property type="entry name" value="IMPORT ATP-BINDING PROTEIN"/>
    <property type="match status" value="1"/>
</dbReference>
<evidence type="ECO:0000256" key="1">
    <source>
        <dbReference type="ARBA" id="ARBA00005417"/>
    </source>
</evidence>
<evidence type="ECO:0000256" key="2">
    <source>
        <dbReference type="ARBA" id="ARBA00020019"/>
    </source>
</evidence>
<dbReference type="InterPro" id="IPR027417">
    <property type="entry name" value="P-loop_NTPase"/>
</dbReference>
<keyword evidence="4 9" id="KW-0132">Cell division</keyword>
<reference evidence="11 12" key="1">
    <citation type="submission" date="2019-05" db="EMBL/GenBank/DDBJ databases">
        <title>Complete genome sequencing of Anaerostipes rhamnosivorans.</title>
        <authorList>
            <person name="Bui T.P.N."/>
            <person name="de Vos W.M."/>
        </authorList>
    </citation>
    <scope>NUCLEOTIDE SEQUENCE [LARGE SCALE GENOMIC DNA]</scope>
    <source>
        <strain evidence="11 12">1y2</strain>
    </source>
</reference>
<dbReference type="InterPro" id="IPR003593">
    <property type="entry name" value="AAA+_ATPase"/>
</dbReference>
<keyword evidence="7 9" id="KW-0472">Membrane</keyword>
<keyword evidence="3 9" id="KW-1003">Cell membrane</keyword>
<comment type="subunit">
    <text evidence="9">Homodimer. Forms a membrane-associated complex with FtsX.</text>
</comment>
<evidence type="ECO:0000259" key="10">
    <source>
        <dbReference type="PROSITE" id="PS50893"/>
    </source>
</evidence>
<protein>
    <recommendedName>
        <fullName evidence="2 9">Cell division ATP-binding protein FtsE</fullName>
    </recommendedName>
</protein>
<dbReference type="InterPro" id="IPR017871">
    <property type="entry name" value="ABC_transporter-like_CS"/>
</dbReference>
<dbReference type="GO" id="GO:0005524">
    <property type="term" value="F:ATP binding"/>
    <property type="evidence" value="ECO:0007669"/>
    <property type="project" value="UniProtKB-UniRule"/>
</dbReference>
<dbReference type="Proteomes" id="UP000298653">
    <property type="component" value="Chromosome"/>
</dbReference>
<evidence type="ECO:0000256" key="9">
    <source>
        <dbReference type="RuleBase" id="RU365094"/>
    </source>
</evidence>
<keyword evidence="8 9" id="KW-0131">Cell cycle</keyword>
<dbReference type="GO" id="GO:0016887">
    <property type="term" value="F:ATP hydrolysis activity"/>
    <property type="evidence" value="ECO:0007669"/>
    <property type="project" value="InterPro"/>
</dbReference>
<dbReference type="SUPFAM" id="SSF52540">
    <property type="entry name" value="P-loop containing nucleoside triphosphate hydrolases"/>
    <property type="match status" value="1"/>
</dbReference>
<gene>
    <name evidence="9" type="primary">ftsE</name>
    <name evidence="11" type="ORF">AR1Y2_3149</name>
</gene>
<dbReference type="SMART" id="SM00382">
    <property type="entry name" value="AAA"/>
    <property type="match status" value="1"/>
</dbReference>
<keyword evidence="6 9" id="KW-0067">ATP-binding</keyword>
<dbReference type="GO" id="GO:0005886">
    <property type="term" value="C:plasma membrane"/>
    <property type="evidence" value="ECO:0007669"/>
    <property type="project" value="UniProtKB-SubCell"/>
</dbReference>
<evidence type="ECO:0000256" key="7">
    <source>
        <dbReference type="ARBA" id="ARBA00023136"/>
    </source>
</evidence>
<sequence>MITLQNVTKEYQKGSIGLDNVSLEVDKGEFAFIVGKSGSGKTTLIKLLLKELEATSGDIVVNGYHYQKMKKRQIPYIRRQIGVVFQDFRLLRDRSIYENVAFAQQVIEVPKRAMKRQVQNVLEMVGLGNRLRALPDELSGGEQQRVAIARALVNHPALLLADEPTGNLDPQNAKEIMDLLVEIQKRGTTVIVVTHNKDIVNEMGKRVIALNEGAVHHDEKGGTYDI</sequence>
<name>A0A4P8IKK9_9FIRM</name>
<comment type="similarity">
    <text evidence="1 9">Belongs to the ABC transporter superfamily.</text>
</comment>
<dbReference type="InterPro" id="IPR003439">
    <property type="entry name" value="ABC_transporter-like_ATP-bd"/>
</dbReference>
<accession>A0A4P8IKK9</accession>
<feature type="domain" description="ABC transporter" evidence="10">
    <location>
        <begin position="2"/>
        <end position="226"/>
    </location>
</feature>
<dbReference type="EMBL" id="CP040058">
    <property type="protein sequence ID" value="QCP36603.1"/>
    <property type="molecule type" value="Genomic_DNA"/>
</dbReference>
<dbReference type="PANTHER" id="PTHR24220:SF470">
    <property type="entry name" value="CELL DIVISION ATP-BINDING PROTEIN FTSE"/>
    <property type="match status" value="1"/>
</dbReference>
<dbReference type="InterPro" id="IPR005286">
    <property type="entry name" value="Cell_div_FtsE"/>
</dbReference>
<dbReference type="PROSITE" id="PS50893">
    <property type="entry name" value="ABC_TRANSPORTER_2"/>
    <property type="match status" value="1"/>
</dbReference>
<dbReference type="Gene3D" id="3.40.50.300">
    <property type="entry name" value="P-loop containing nucleotide triphosphate hydrolases"/>
    <property type="match status" value="1"/>
</dbReference>